<evidence type="ECO:0000256" key="1">
    <source>
        <dbReference type="SAM" id="MobiDB-lite"/>
    </source>
</evidence>
<dbReference type="AlphaFoldDB" id="A0AAQ3MJ09"/>
<keyword evidence="3" id="KW-1185">Reference proteome</keyword>
<dbReference type="Proteomes" id="UP001374535">
    <property type="component" value="Chromosome 11"/>
</dbReference>
<accession>A0AAQ3MJ09</accession>
<evidence type="ECO:0000313" key="2">
    <source>
        <dbReference type="EMBL" id="WVY91879.1"/>
    </source>
</evidence>
<sequence length="272" mass="30392">MGDLLGSFPKKCAINIPYKLLGHYKWYQSLASPSTVWFEDEPSGSWWACDTWAMTRARSDLLAGFHWKGHMEESNIHRNERDLETHIGKPRVDVWGPVNVPCKLSGHYMNDYHTKDLTVANGTVTCYAPEIVPINWQQMWPTSENTHLLLPPIYKTPPGRPKKLRRREADEPVSHTKLSKKHAIMKCSSCKEFGHNNTRGTSSVGGSGSRPRSEAEAPPSSSQGAAAGTASTAHSGSSLKPKLQEEQPQDWVHTISVPKPVQLDQAARRPFF</sequence>
<evidence type="ECO:0000313" key="3">
    <source>
        <dbReference type="Proteomes" id="UP001374535"/>
    </source>
</evidence>
<feature type="compositionally biased region" description="Low complexity" evidence="1">
    <location>
        <begin position="216"/>
        <end position="238"/>
    </location>
</feature>
<feature type="region of interest" description="Disordered" evidence="1">
    <location>
        <begin position="151"/>
        <end position="272"/>
    </location>
</feature>
<name>A0AAQ3MJ09_VIGMU</name>
<proteinExistence type="predicted"/>
<organism evidence="2 3">
    <name type="scientific">Vigna mungo</name>
    <name type="common">Black gram</name>
    <name type="synonym">Phaseolus mungo</name>
    <dbReference type="NCBI Taxonomy" id="3915"/>
    <lineage>
        <taxon>Eukaryota</taxon>
        <taxon>Viridiplantae</taxon>
        <taxon>Streptophyta</taxon>
        <taxon>Embryophyta</taxon>
        <taxon>Tracheophyta</taxon>
        <taxon>Spermatophyta</taxon>
        <taxon>Magnoliopsida</taxon>
        <taxon>eudicotyledons</taxon>
        <taxon>Gunneridae</taxon>
        <taxon>Pentapetalae</taxon>
        <taxon>rosids</taxon>
        <taxon>fabids</taxon>
        <taxon>Fabales</taxon>
        <taxon>Fabaceae</taxon>
        <taxon>Papilionoideae</taxon>
        <taxon>50 kb inversion clade</taxon>
        <taxon>NPAAA clade</taxon>
        <taxon>indigoferoid/millettioid clade</taxon>
        <taxon>Phaseoleae</taxon>
        <taxon>Vigna</taxon>
    </lineage>
</organism>
<gene>
    <name evidence="2" type="ORF">V8G54_037393</name>
</gene>
<dbReference type="EMBL" id="CP144690">
    <property type="protein sequence ID" value="WVY91879.1"/>
    <property type="molecule type" value="Genomic_DNA"/>
</dbReference>
<reference evidence="2 3" key="1">
    <citation type="journal article" date="2023" name="Life. Sci Alliance">
        <title>Evolutionary insights into 3D genome organization and epigenetic landscape of Vigna mungo.</title>
        <authorList>
            <person name="Junaid A."/>
            <person name="Singh B."/>
            <person name="Bhatia S."/>
        </authorList>
    </citation>
    <scope>NUCLEOTIDE SEQUENCE [LARGE SCALE GENOMIC DNA]</scope>
    <source>
        <strain evidence="2">Urdbean</strain>
    </source>
</reference>
<protein>
    <submittedName>
        <fullName evidence="2">Uncharacterized protein</fullName>
    </submittedName>
</protein>